<dbReference type="InterPro" id="IPR050054">
    <property type="entry name" value="UPRTase/APRTase"/>
</dbReference>
<evidence type="ECO:0000256" key="8">
    <source>
        <dbReference type="ARBA" id="ARBA00022490"/>
    </source>
</evidence>
<dbReference type="NCBIfam" id="TIGR01090">
    <property type="entry name" value="apt"/>
    <property type="match status" value="1"/>
</dbReference>
<dbReference type="GO" id="GO:0006166">
    <property type="term" value="P:purine ribonucleoside salvage"/>
    <property type="evidence" value="ECO:0007669"/>
    <property type="project" value="UniProtKB-UniRule"/>
</dbReference>
<dbReference type="GO" id="GO:0044209">
    <property type="term" value="P:AMP salvage"/>
    <property type="evidence" value="ECO:0007669"/>
    <property type="project" value="UniProtKB-UniRule"/>
</dbReference>
<dbReference type="NCBIfam" id="NF002636">
    <property type="entry name" value="PRK02304.1-5"/>
    <property type="match status" value="1"/>
</dbReference>
<dbReference type="SUPFAM" id="SSF53271">
    <property type="entry name" value="PRTase-like"/>
    <property type="match status" value="1"/>
</dbReference>
<evidence type="ECO:0000256" key="12">
    <source>
        <dbReference type="HAMAP-Rule" id="MF_00004"/>
    </source>
</evidence>
<comment type="function">
    <text evidence="2 12">Catalyzes a salvage reaction resulting in the formation of AMP, that is energically less costly than de novo synthesis.</text>
</comment>
<keyword evidence="9 12" id="KW-0328">Glycosyltransferase</keyword>
<dbReference type="InterPro" id="IPR005764">
    <property type="entry name" value="Ade_phspho_trans"/>
</dbReference>
<dbReference type="InterPro" id="IPR000836">
    <property type="entry name" value="PRTase_dom"/>
</dbReference>
<name>A0AAU9D9C1_9LACO</name>
<dbReference type="Pfam" id="PF00156">
    <property type="entry name" value="Pribosyltran"/>
    <property type="match status" value="1"/>
</dbReference>
<evidence type="ECO:0000256" key="1">
    <source>
        <dbReference type="ARBA" id="ARBA00000868"/>
    </source>
</evidence>
<evidence type="ECO:0000256" key="5">
    <source>
        <dbReference type="ARBA" id="ARBA00008391"/>
    </source>
</evidence>
<comment type="subcellular location">
    <subcellularLocation>
        <location evidence="3 12">Cytoplasm</location>
    </subcellularLocation>
</comment>
<keyword evidence="11 12" id="KW-0660">Purine salvage</keyword>
<comment type="catalytic activity">
    <reaction evidence="1 12">
        <text>AMP + diphosphate = 5-phospho-alpha-D-ribose 1-diphosphate + adenine</text>
        <dbReference type="Rhea" id="RHEA:16609"/>
        <dbReference type="ChEBI" id="CHEBI:16708"/>
        <dbReference type="ChEBI" id="CHEBI:33019"/>
        <dbReference type="ChEBI" id="CHEBI:58017"/>
        <dbReference type="ChEBI" id="CHEBI:456215"/>
        <dbReference type="EC" id="2.4.2.7"/>
    </reaction>
</comment>
<evidence type="ECO:0000256" key="10">
    <source>
        <dbReference type="ARBA" id="ARBA00022679"/>
    </source>
</evidence>
<evidence type="ECO:0000256" key="11">
    <source>
        <dbReference type="ARBA" id="ARBA00022726"/>
    </source>
</evidence>
<dbReference type="EC" id="2.4.2.7" evidence="7 12"/>
<dbReference type="GO" id="GO:0005737">
    <property type="term" value="C:cytoplasm"/>
    <property type="evidence" value="ECO:0007669"/>
    <property type="project" value="UniProtKB-SubCell"/>
</dbReference>
<dbReference type="PANTHER" id="PTHR32315:SF3">
    <property type="entry name" value="ADENINE PHOSPHORIBOSYLTRANSFERASE"/>
    <property type="match status" value="1"/>
</dbReference>
<evidence type="ECO:0000256" key="9">
    <source>
        <dbReference type="ARBA" id="ARBA00022676"/>
    </source>
</evidence>
<dbReference type="KEGG" id="xak:KIMC2_08270"/>
<evidence type="ECO:0000313" key="14">
    <source>
        <dbReference type="EMBL" id="BDR56265.1"/>
    </source>
</evidence>
<comment type="subunit">
    <text evidence="6 12">Homodimer.</text>
</comment>
<keyword evidence="15" id="KW-1185">Reference proteome</keyword>
<dbReference type="GO" id="GO:0002055">
    <property type="term" value="F:adenine binding"/>
    <property type="evidence" value="ECO:0007669"/>
    <property type="project" value="TreeGrafter"/>
</dbReference>
<dbReference type="GO" id="GO:0003999">
    <property type="term" value="F:adenine phosphoribosyltransferase activity"/>
    <property type="evidence" value="ECO:0007669"/>
    <property type="project" value="UniProtKB-UniRule"/>
</dbReference>
<reference evidence="14 15" key="1">
    <citation type="journal article" date="2023" name="Microbiol. Spectr.">
        <title>Symbiosis of Carpenter Bees with Uncharacterized Lactic Acid Bacteria Showing NAD Auxotrophy.</title>
        <authorList>
            <person name="Kawasaki S."/>
            <person name="Ozawa K."/>
            <person name="Mori T."/>
            <person name="Yamamoto A."/>
            <person name="Ito M."/>
            <person name="Ohkuma M."/>
            <person name="Sakamoto M."/>
            <person name="Matsutani M."/>
        </authorList>
    </citation>
    <scope>NUCLEOTIDE SEQUENCE [LARGE SCALE GENOMIC DNA]</scope>
    <source>
        <strain evidence="14 15">KimC2</strain>
    </source>
</reference>
<dbReference type="Gene3D" id="3.40.50.2020">
    <property type="match status" value="1"/>
</dbReference>
<feature type="domain" description="Phosphoribosyltransferase" evidence="13">
    <location>
        <begin position="28"/>
        <end position="157"/>
    </location>
</feature>
<dbReference type="GO" id="GO:0006168">
    <property type="term" value="P:adenine salvage"/>
    <property type="evidence" value="ECO:0007669"/>
    <property type="project" value="InterPro"/>
</dbReference>
<evidence type="ECO:0000256" key="7">
    <source>
        <dbReference type="ARBA" id="ARBA00011893"/>
    </source>
</evidence>
<dbReference type="CDD" id="cd06223">
    <property type="entry name" value="PRTases_typeI"/>
    <property type="match status" value="1"/>
</dbReference>
<proteinExistence type="inferred from homology"/>
<keyword evidence="10 12" id="KW-0808">Transferase</keyword>
<comment type="pathway">
    <text evidence="4 12">Purine metabolism; AMP biosynthesis via salvage pathway; AMP from adenine: step 1/1.</text>
</comment>
<organism evidence="14 15">
    <name type="scientific">Xylocopilactobacillus apis</name>
    <dbReference type="NCBI Taxonomy" id="2932183"/>
    <lineage>
        <taxon>Bacteria</taxon>
        <taxon>Bacillati</taxon>
        <taxon>Bacillota</taxon>
        <taxon>Bacilli</taxon>
        <taxon>Lactobacillales</taxon>
        <taxon>Lactobacillaceae</taxon>
        <taxon>Xylocopilactobacillus</taxon>
    </lineage>
</organism>
<evidence type="ECO:0000256" key="4">
    <source>
        <dbReference type="ARBA" id="ARBA00004659"/>
    </source>
</evidence>
<dbReference type="Proteomes" id="UP001321804">
    <property type="component" value="Chromosome"/>
</dbReference>
<evidence type="ECO:0000256" key="6">
    <source>
        <dbReference type="ARBA" id="ARBA00011738"/>
    </source>
</evidence>
<evidence type="ECO:0000313" key="15">
    <source>
        <dbReference type="Proteomes" id="UP001321804"/>
    </source>
</evidence>
<keyword evidence="8 12" id="KW-0963">Cytoplasm</keyword>
<dbReference type="HAMAP" id="MF_00004">
    <property type="entry name" value="Aden_phosphoribosyltr"/>
    <property type="match status" value="1"/>
</dbReference>
<evidence type="ECO:0000259" key="13">
    <source>
        <dbReference type="Pfam" id="PF00156"/>
    </source>
</evidence>
<dbReference type="RefSeq" id="WP_317698164.1">
    <property type="nucleotide sequence ID" value="NZ_AP026801.1"/>
</dbReference>
<dbReference type="GO" id="GO:0016208">
    <property type="term" value="F:AMP binding"/>
    <property type="evidence" value="ECO:0007669"/>
    <property type="project" value="TreeGrafter"/>
</dbReference>
<evidence type="ECO:0000256" key="2">
    <source>
        <dbReference type="ARBA" id="ARBA00003968"/>
    </source>
</evidence>
<evidence type="ECO:0000256" key="3">
    <source>
        <dbReference type="ARBA" id="ARBA00004496"/>
    </source>
</evidence>
<dbReference type="PANTHER" id="PTHR32315">
    <property type="entry name" value="ADENINE PHOSPHORIBOSYLTRANSFERASE"/>
    <property type="match status" value="1"/>
</dbReference>
<dbReference type="NCBIfam" id="NF002634">
    <property type="entry name" value="PRK02304.1-3"/>
    <property type="match status" value="1"/>
</dbReference>
<dbReference type="NCBIfam" id="NF002633">
    <property type="entry name" value="PRK02304.1-2"/>
    <property type="match status" value="1"/>
</dbReference>
<sequence length="170" mass="18491">MDYSKFITSTPDFPIKGILFRDVSPLLADGQAFKSAIKEIAVFAKSVNADLIVGPEARGFIIGAALANEMGIGFQPARREGKLPGEVVKESYSLEYGENILEMEKNSVKKGQKVLLVDDLLATGGTIEDTRNLVKRLGGEVVGASFIVELSDLKGRDQIRDLKIQSLVTY</sequence>
<dbReference type="FunFam" id="3.40.50.2020:FF:000004">
    <property type="entry name" value="Adenine phosphoribosyltransferase"/>
    <property type="match status" value="1"/>
</dbReference>
<dbReference type="EMBL" id="AP026801">
    <property type="protein sequence ID" value="BDR56265.1"/>
    <property type="molecule type" value="Genomic_DNA"/>
</dbReference>
<dbReference type="InterPro" id="IPR029057">
    <property type="entry name" value="PRTase-like"/>
</dbReference>
<dbReference type="AlphaFoldDB" id="A0AAU9D9C1"/>
<protein>
    <recommendedName>
        <fullName evidence="7 12">Adenine phosphoribosyltransferase</fullName>
        <shortName evidence="12">APRT</shortName>
        <ecNumber evidence="7 12">2.4.2.7</ecNumber>
    </recommendedName>
</protein>
<accession>A0AAU9D9C1</accession>
<gene>
    <name evidence="12 14" type="primary">apt</name>
    <name evidence="14" type="ORF">KIMC2_08270</name>
</gene>
<comment type="similarity">
    <text evidence="5 12">Belongs to the purine/pyrimidine phosphoribosyltransferase family.</text>
</comment>